<feature type="transmembrane region" description="Helical" evidence="6">
    <location>
        <begin position="59"/>
        <end position="78"/>
    </location>
</feature>
<dbReference type="SUPFAM" id="SSF103481">
    <property type="entry name" value="Multidrug resistance efflux transporter EmrE"/>
    <property type="match status" value="1"/>
</dbReference>
<keyword evidence="9" id="KW-1185">Reference proteome</keyword>
<dbReference type="EMBL" id="JNFF01000006">
    <property type="protein sequence ID" value="KEQ31694.1"/>
    <property type="molecule type" value="Genomic_DNA"/>
</dbReference>
<evidence type="ECO:0000259" key="7">
    <source>
        <dbReference type="Pfam" id="PF00892"/>
    </source>
</evidence>
<feature type="transmembrane region" description="Helical" evidence="6">
    <location>
        <begin position="235"/>
        <end position="256"/>
    </location>
</feature>
<feature type="domain" description="EamA" evidence="7">
    <location>
        <begin position="146"/>
        <end position="279"/>
    </location>
</feature>
<proteinExistence type="inferred from homology"/>
<evidence type="ECO:0000256" key="2">
    <source>
        <dbReference type="ARBA" id="ARBA00007362"/>
    </source>
</evidence>
<feature type="transmembrane region" description="Helical" evidence="6">
    <location>
        <begin position="168"/>
        <end position="190"/>
    </location>
</feature>
<name>A0A081PLX1_9SPHI</name>
<evidence type="ECO:0000256" key="5">
    <source>
        <dbReference type="ARBA" id="ARBA00023136"/>
    </source>
</evidence>
<dbReference type="PANTHER" id="PTHR32322:SF2">
    <property type="entry name" value="EAMA DOMAIN-CONTAINING PROTEIN"/>
    <property type="match status" value="1"/>
</dbReference>
<keyword evidence="5 6" id="KW-0472">Membrane</keyword>
<keyword evidence="4 6" id="KW-1133">Transmembrane helix</keyword>
<feature type="transmembrane region" description="Helical" evidence="6">
    <location>
        <begin position="5"/>
        <end position="21"/>
    </location>
</feature>
<comment type="caution">
    <text evidence="8">The sequence shown here is derived from an EMBL/GenBank/DDBJ whole genome shotgun (WGS) entry which is preliminary data.</text>
</comment>
<evidence type="ECO:0000313" key="9">
    <source>
        <dbReference type="Proteomes" id="UP000028007"/>
    </source>
</evidence>
<sequence length="286" mass="31291">MIYILFSVCCSVIVSILLKLARRYKINVLQAVSFNYVAAAALGLFFFRPEPAQLLQAPPLLSLSLGIILPLLFLILASSVSKAGIVKTDIAQRLSLFIPIIAALYLFGESFNTLKIAGLVAGFTAIILILMKHSGKSKSQHFIFPILVFIGFGVVDVLFKQLASHLVIPYTTVLVSIFLISFLVSILIVLYRIFIKREKFQLINVLCGLILGAFNFGNILFYLKAHRALSAEPSTVFAAMNMGVIVAGSIVGVLIFKEKLSKTNYFGIAMALLAILLITLSIHHAV</sequence>
<evidence type="ECO:0000256" key="1">
    <source>
        <dbReference type="ARBA" id="ARBA00004141"/>
    </source>
</evidence>
<dbReference type="Proteomes" id="UP000028007">
    <property type="component" value="Unassembled WGS sequence"/>
</dbReference>
<dbReference type="InterPro" id="IPR050638">
    <property type="entry name" value="AA-Vitamin_Transporters"/>
</dbReference>
<protein>
    <submittedName>
        <fullName evidence="8">Transporter</fullName>
    </submittedName>
</protein>
<evidence type="ECO:0000256" key="6">
    <source>
        <dbReference type="SAM" id="Phobius"/>
    </source>
</evidence>
<dbReference type="GO" id="GO:0016020">
    <property type="term" value="C:membrane"/>
    <property type="evidence" value="ECO:0007669"/>
    <property type="project" value="UniProtKB-SubCell"/>
</dbReference>
<dbReference type="AlphaFoldDB" id="A0A081PLX1"/>
<feature type="transmembrane region" description="Helical" evidence="6">
    <location>
        <begin position="113"/>
        <end position="130"/>
    </location>
</feature>
<organism evidence="8 9">
    <name type="scientific">Pedobacter antarcticus 4BY</name>
    <dbReference type="NCBI Taxonomy" id="1358423"/>
    <lineage>
        <taxon>Bacteria</taxon>
        <taxon>Pseudomonadati</taxon>
        <taxon>Bacteroidota</taxon>
        <taxon>Sphingobacteriia</taxon>
        <taxon>Sphingobacteriales</taxon>
        <taxon>Sphingobacteriaceae</taxon>
        <taxon>Pedobacter</taxon>
    </lineage>
</organism>
<evidence type="ECO:0000256" key="3">
    <source>
        <dbReference type="ARBA" id="ARBA00022692"/>
    </source>
</evidence>
<dbReference type="PANTHER" id="PTHR32322">
    <property type="entry name" value="INNER MEMBRANE TRANSPORTER"/>
    <property type="match status" value="1"/>
</dbReference>
<evidence type="ECO:0000313" key="8">
    <source>
        <dbReference type="EMBL" id="KEQ31694.1"/>
    </source>
</evidence>
<dbReference type="Pfam" id="PF00892">
    <property type="entry name" value="EamA"/>
    <property type="match status" value="1"/>
</dbReference>
<comment type="similarity">
    <text evidence="2">Belongs to the EamA transporter family.</text>
</comment>
<feature type="transmembrane region" description="Helical" evidence="6">
    <location>
        <begin position="90"/>
        <end position="107"/>
    </location>
</feature>
<reference evidence="8 9" key="1">
    <citation type="journal article" date="1992" name="Int. J. Syst. Bacteriol.">
        <title>Sphingobacterium antarcticus sp. nov. a Psychrotrophic Bacterium from the Soils of Schirmacher Oasis, Antarctica.</title>
        <authorList>
            <person name="Shivaji S."/>
            <person name="Ray M.K."/>
            <person name="Rao N.S."/>
            <person name="Saiserr L."/>
            <person name="Jagannadham M.V."/>
            <person name="Kumar G.S."/>
            <person name="Reddy G."/>
            <person name="Bhargava P.M."/>
        </authorList>
    </citation>
    <scope>NUCLEOTIDE SEQUENCE [LARGE SCALE GENOMIC DNA]</scope>
    <source>
        <strain evidence="8 9">4BY</strain>
    </source>
</reference>
<feature type="transmembrane region" description="Helical" evidence="6">
    <location>
        <begin position="28"/>
        <end position="47"/>
    </location>
</feature>
<dbReference type="InterPro" id="IPR000620">
    <property type="entry name" value="EamA_dom"/>
</dbReference>
<feature type="transmembrane region" description="Helical" evidence="6">
    <location>
        <begin position="142"/>
        <end position="162"/>
    </location>
</feature>
<dbReference type="eggNOG" id="COG0697">
    <property type="taxonomic scope" value="Bacteria"/>
</dbReference>
<feature type="transmembrane region" description="Helical" evidence="6">
    <location>
        <begin position="263"/>
        <end position="283"/>
    </location>
</feature>
<gene>
    <name evidence="8" type="ORF">N180_14445</name>
</gene>
<accession>A0A081PLX1</accession>
<dbReference type="RefSeq" id="WP_037437794.1">
    <property type="nucleotide sequence ID" value="NZ_JNFF01000006.1"/>
</dbReference>
<dbReference type="OrthoDB" id="1524053at2"/>
<dbReference type="Gene3D" id="1.10.3730.20">
    <property type="match status" value="1"/>
</dbReference>
<dbReference type="InterPro" id="IPR037185">
    <property type="entry name" value="EmrE-like"/>
</dbReference>
<evidence type="ECO:0000256" key="4">
    <source>
        <dbReference type="ARBA" id="ARBA00022989"/>
    </source>
</evidence>
<comment type="subcellular location">
    <subcellularLocation>
        <location evidence="1">Membrane</location>
        <topology evidence="1">Multi-pass membrane protein</topology>
    </subcellularLocation>
</comment>
<feature type="transmembrane region" description="Helical" evidence="6">
    <location>
        <begin position="202"/>
        <end position="223"/>
    </location>
</feature>
<keyword evidence="3 6" id="KW-0812">Transmembrane</keyword>